<dbReference type="CDD" id="cd06261">
    <property type="entry name" value="TM_PBP2"/>
    <property type="match status" value="1"/>
</dbReference>
<dbReference type="EMBL" id="CP060633">
    <property type="protein sequence ID" value="QNM04259.1"/>
    <property type="molecule type" value="Genomic_DNA"/>
</dbReference>
<organism evidence="9 10">
    <name type="scientific">Simiaoa sunii</name>
    <dbReference type="NCBI Taxonomy" id="2763672"/>
    <lineage>
        <taxon>Bacteria</taxon>
        <taxon>Bacillati</taxon>
        <taxon>Bacillota</taxon>
        <taxon>Clostridia</taxon>
        <taxon>Lachnospirales</taxon>
        <taxon>Lachnospiraceae</taxon>
        <taxon>Simiaoa</taxon>
    </lineage>
</organism>
<sequence>MKTLNRTIRRSSGEKIFDIFNVCFMVLMMIICIYPFWYVICASFSKASLLMGHPGILFRPLGFTTEAYRKVFSNSRIWIGYANTIFYVIAGTLINLVTTVLGAYFLSRKDVPGQKTITVLIMFTMYFSGGLIPQFLNIQQLGLYDTRWAILLPGAVSTFNLIIMRTSMASIDSSLEESARLDGANHFTILTRIMVPLTKPTMAVLVLYYGVGHWNSWFSAMIYLDDHNKEPLQLVIRQILILSSGLSGMGDSDTELIAEAIKYATIVVATAPILVLYPFLQKYFVKGMMVGSVKG</sequence>
<feature type="transmembrane region" description="Helical" evidence="7">
    <location>
        <begin position="20"/>
        <end position="40"/>
    </location>
</feature>
<name>A0A7G9G0C7_9FIRM</name>
<dbReference type="PANTHER" id="PTHR43744">
    <property type="entry name" value="ABC TRANSPORTER PERMEASE PROTEIN MG189-RELATED-RELATED"/>
    <property type="match status" value="1"/>
</dbReference>
<dbReference type="PROSITE" id="PS50928">
    <property type="entry name" value="ABC_TM1"/>
    <property type="match status" value="1"/>
</dbReference>
<dbReference type="AlphaFoldDB" id="A0A7G9G0C7"/>
<feature type="transmembrane region" description="Helical" evidence="7">
    <location>
        <begin position="85"/>
        <end position="105"/>
    </location>
</feature>
<keyword evidence="10" id="KW-1185">Reference proteome</keyword>
<dbReference type="KEGG" id="ssun:H9Q77_14440"/>
<keyword evidence="4 7" id="KW-0812">Transmembrane</keyword>
<keyword evidence="6 7" id="KW-0472">Membrane</keyword>
<protein>
    <submittedName>
        <fullName evidence="9">Carbohydrate ABC transporter permease</fullName>
    </submittedName>
</protein>
<proteinExistence type="inferred from homology"/>
<reference evidence="9 10" key="1">
    <citation type="submission" date="2020-08" db="EMBL/GenBank/DDBJ databases">
        <authorList>
            <person name="Liu C."/>
            <person name="Sun Q."/>
        </authorList>
    </citation>
    <scope>NUCLEOTIDE SEQUENCE [LARGE SCALE GENOMIC DNA]</scope>
    <source>
        <strain evidence="9 10">NSJ-8</strain>
    </source>
</reference>
<accession>A0A7G9G0C7</accession>
<evidence type="ECO:0000256" key="1">
    <source>
        <dbReference type="ARBA" id="ARBA00004651"/>
    </source>
</evidence>
<evidence type="ECO:0000256" key="4">
    <source>
        <dbReference type="ARBA" id="ARBA00022692"/>
    </source>
</evidence>
<dbReference type="Proteomes" id="UP000515981">
    <property type="component" value="Chromosome"/>
</dbReference>
<feature type="domain" description="ABC transmembrane type-1" evidence="8">
    <location>
        <begin position="81"/>
        <end position="274"/>
    </location>
</feature>
<evidence type="ECO:0000313" key="9">
    <source>
        <dbReference type="EMBL" id="QNM04259.1"/>
    </source>
</evidence>
<dbReference type="Pfam" id="PF00528">
    <property type="entry name" value="BPD_transp_1"/>
    <property type="match status" value="1"/>
</dbReference>
<dbReference type="InterPro" id="IPR000515">
    <property type="entry name" value="MetI-like"/>
</dbReference>
<feature type="transmembrane region" description="Helical" evidence="7">
    <location>
        <begin position="148"/>
        <end position="168"/>
    </location>
</feature>
<keyword evidence="5 7" id="KW-1133">Transmembrane helix</keyword>
<dbReference type="GO" id="GO:0005886">
    <property type="term" value="C:plasma membrane"/>
    <property type="evidence" value="ECO:0007669"/>
    <property type="project" value="UniProtKB-SubCell"/>
</dbReference>
<feature type="transmembrane region" description="Helical" evidence="7">
    <location>
        <begin position="117"/>
        <end position="136"/>
    </location>
</feature>
<keyword evidence="2 7" id="KW-0813">Transport</keyword>
<gene>
    <name evidence="9" type="ORF">H9Q77_14440</name>
</gene>
<dbReference type="InterPro" id="IPR035906">
    <property type="entry name" value="MetI-like_sf"/>
</dbReference>
<dbReference type="PANTHER" id="PTHR43744:SF9">
    <property type="entry name" value="POLYGALACTURONAN_RHAMNOGALACTURONAN TRANSPORT SYSTEM PERMEASE PROTEIN YTCP"/>
    <property type="match status" value="1"/>
</dbReference>
<dbReference type="SUPFAM" id="SSF161098">
    <property type="entry name" value="MetI-like"/>
    <property type="match status" value="1"/>
</dbReference>
<evidence type="ECO:0000313" key="10">
    <source>
        <dbReference type="Proteomes" id="UP000515981"/>
    </source>
</evidence>
<comment type="subcellular location">
    <subcellularLocation>
        <location evidence="1 7">Cell membrane</location>
        <topology evidence="1 7">Multi-pass membrane protein</topology>
    </subcellularLocation>
</comment>
<evidence type="ECO:0000259" key="8">
    <source>
        <dbReference type="PROSITE" id="PS50928"/>
    </source>
</evidence>
<dbReference type="GO" id="GO:0055085">
    <property type="term" value="P:transmembrane transport"/>
    <property type="evidence" value="ECO:0007669"/>
    <property type="project" value="InterPro"/>
</dbReference>
<keyword evidence="3" id="KW-1003">Cell membrane</keyword>
<evidence type="ECO:0000256" key="6">
    <source>
        <dbReference type="ARBA" id="ARBA00023136"/>
    </source>
</evidence>
<dbReference type="Gene3D" id="1.10.3720.10">
    <property type="entry name" value="MetI-like"/>
    <property type="match status" value="1"/>
</dbReference>
<evidence type="ECO:0000256" key="5">
    <source>
        <dbReference type="ARBA" id="ARBA00022989"/>
    </source>
</evidence>
<comment type="similarity">
    <text evidence="7">Belongs to the binding-protein-dependent transport system permease family.</text>
</comment>
<feature type="transmembrane region" description="Helical" evidence="7">
    <location>
        <begin position="260"/>
        <end position="280"/>
    </location>
</feature>
<evidence type="ECO:0000256" key="3">
    <source>
        <dbReference type="ARBA" id="ARBA00022475"/>
    </source>
</evidence>
<evidence type="ECO:0000256" key="2">
    <source>
        <dbReference type="ARBA" id="ARBA00022448"/>
    </source>
</evidence>
<evidence type="ECO:0000256" key="7">
    <source>
        <dbReference type="RuleBase" id="RU363032"/>
    </source>
</evidence>